<dbReference type="KEGG" id="wne:PIG85_03590"/>
<organism evidence="6 7">
    <name type="scientific">Winkia neuii subsp. anitrata</name>
    <dbReference type="NCBI Taxonomy" id="29318"/>
    <lineage>
        <taxon>Bacteria</taxon>
        <taxon>Bacillati</taxon>
        <taxon>Actinomycetota</taxon>
        <taxon>Actinomycetes</taxon>
        <taxon>Actinomycetales</taxon>
        <taxon>Actinomycetaceae</taxon>
        <taxon>Winkia</taxon>
    </lineage>
</organism>
<dbReference type="SUPFAM" id="SSF53448">
    <property type="entry name" value="Nucleotide-diphospho-sugar transferases"/>
    <property type="match status" value="1"/>
</dbReference>
<evidence type="ECO:0000259" key="5">
    <source>
        <dbReference type="Pfam" id="PF00535"/>
    </source>
</evidence>
<proteinExistence type="inferred from homology"/>
<dbReference type="EMBL" id="CP116394">
    <property type="protein sequence ID" value="WCE46739.1"/>
    <property type="molecule type" value="Genomic_DNA"/>
</dbReference>
<dbReference type="GO" id="GO:0016757">
    <property type="term" value="F:glycosyltransferase activity"/>
    <property type="evidence" value="ECO:0007669"/>
    <property type="project" value="UniProtKB-KW"/>
</dbReference>
<dbReference type="InterPro" id="IPR029044">
    <property type="entry name" value="Nucleotide-diphossugar_trans"/>
</dbReference>
<evidence type="ECO:0000256" key="4">
    <source>
        <dbReference type="ARBA" id="ARBA00022679"/>
    </source>
</evidence>
<feature type="domain" description="Glycosyltransferase 2-like" evidence="5">
    <location>
        <begin position="13"/>
        <end position="129"/>
    </location>
</feature>
<dbReference type="AlphaFoldDB" id="A0AB38XRD4"/>
<keyword evidence="4" id="KW-0808">Transferase</keyword>
<dbReference type="CDD" id="cd04185">
    <property type="entry name" value="GT_2_like_b"/>
    <property type="match status" value="1"/>
</dbReference>
<evidence type="ECO:0000313" key="6">
    <source>
        <dbReference type="EMBL" id="WCE46739.1"/>
    </source>
</evidence>
<evidence type="ECO:0000256" key="2">
    <source>
        <dbReference type="ARBA" id="ARBA00006739"/>
    </source>
</evidence>
<dbReference type="Pfam" id="PF00535">
    <property type="entry name" value="Glycos_transf_2"/>
    <property type="match status" value="1"/>
</dbReference>
<evidence type="ECO:0000256" key="1">
    <source>
        <dbReference type="ARBA" id="ARBA00004776"/>
    </source>
</evidence>
<dbReference type="PANTHER" id="PTHR43179:SF12">
    <property type="entry name" value="GALACTOFURANOSYLTRANSFERASE GLFT2"/>
    <property type="match status" value="1"/>
</dbReference>
<comment type="pathway">
    <text evidence="1">Cell wall biogenesis; cell wall polysaccharide biosynthesis.</text>
</comment>
<reference evidence="6" key="1">
    <citation type="submission" date="2023-01" db="EMBL/GenBank/DDBJ databases">
        <title>Comparative Genomic Analysis of the Clinically-Derived Winkia Strain NY0527 Provides Evidence into the Taxonomic Reassignment of Winkia neuii and Characterizes Their Virulence Traits.</title>
        <authorList>
            <person name="Cai X."/>
            <person name="Peng Y."/>
            <person name="Li M."/>
            <person name="Qiu Y."/>
            <person name="Wang Y."/>
            <person name="Xu L."/>
            <person name="Hou Q."/>
        </authorList>
    </citation>
    <scope>NUCLEOTIDE SEQUENCE</scope>
    <source>
        <strain evidence="6">NY0527</strain>
    </source>
</reference>
<evidence type="ECO:0000313" key="7">
    <source>
        <dbReference type="Proteomes" id="UP001211044"/>
    </source>
</evidence>
<dbReference type="InterPro" id="IPR001173">
    <property type="entry name" value="Glyco_trans_2-like"/>
</dbReference>
<comment type="similarity">
    <text evidence="2">Belongs to the glycosyltransferase 2 family.</text>
</comment>
<evidence type="ECO:0000256" key="3">
    <source>
        <dbReference type="ARBA" id="ARBA00022676"/>
    </source>
</evidence>
<gene>
    <name evidence="6" type="ORF">PIG85_03590</name>
</gene>
<dbReference type="RefSeq" id="WP_004805997.1">
    <property type="nucleotide sequence ID" value="NZ_CP116394.1"/>
</dbReference>
<sequence length="308" mass="34805">MATYAGTMRVAAVVVTYNRVELLKKTLTALEAQEYPVSKIVVVDNASTDATQQMLKERKNKLPIEVHRLKKNTGGAGGFFFSMDVAYDGGYDAFWMMDDDTKPRPESLGKLVRGLEEAAEFRGGQMPSYAASMVVWKDGRACDMNIPTPRWDWTRPIAEGKNWIDVDCASFVSCLVTREAVEACGLPHPEYFIWFDDAEYTYRLAKWRPGIFVPDSVVDHLMPANSAVFWGEATEKNLWKFGRGARNQVAAAISLRKARILADLFQNLISQLKGSSVPWKVRAKLVRFALDGFFLRPKVRYPRAMKKD</sequence>
<name>A0AB38XRD4_9ACTO</name>
<keyword evidence="3" id="KW-0328">Glycosyltransferase</keyword>
<dbReference type="Proteomes" id="UP001211044">
    <property type="component" value="Chromosome"/>
</dbReference>
<dbReference type="Gene3D" id="3.90.550.10">
    <property type="entry name" value="Spore Coat Polysaccharide Biosynthesis Protein SpsA, Chain A"/>
    <property type="match status" value="1"/>
</dbReference>
<accession>A0AB38XRD4</accession>
<protein>
    <submittedName>
        <fullName evidence="6">Glycosyltransferase family 2 protein</fullName>
    </submittedName>
</protein>
<dbReference type="PANTHER" id="PTHR43179">
    <property type="entry name" value="RHAMNOSYLTRANSFERASE WBBL"/>
    <property type="match status" value="1"/>
</dbReference>